<dbReference type="Gene3D" id="3.40.47.10">
    <property type="match status" value="1"/>
</dbReference>
<evidence type="ECO:0000313" key="3">
    <source>
        <dbReference type="Proteomes" id="UP000199602"/>
    </source>
</evidence>
<protein>
    <submittedName>
        <fullName evidence="2">3-oxoacyl-[acyl-carrier-protein] synthase II</fullName>
    </submittedName>
</protein>
<dbReference type="SUPFAM" id="SSF53901">
    <property type="entry name" value="Thiolase-like"/>
    <property type="match status" value="1"/>
</dbReference>
<organism evidence="2 3">
    <name type="scientific">Desulfonauticus submarinus</name>
    <dbReference type="NCBI Taxonomy" id="206665"/>
    <lineage>
        <taxon>Bacteria</taxon>
        <taxon>Pseudomonadati</taxon>
        <taxon>Thermodesulfobacteriota</taxon>
        <taxon>Desulfovibrionia</taxon>
        <taxon>Desulfovibrionales</taxon>
        <taxon>Desulfonauticaceae</taxon>
        <taxon>Desulfonauticus</taxon>
    </lineage>
</organism>
<evidence type="ECO:0000313" key="2">
    <source>
        <dbReference type="EMBL" id="SDN97932.1"/>
    </source>
</evidence>
<keyword evidence="3" id="KW-1185">Reference proteome</keyword>
<evidence type="ECO:0000259" key="1">
    <source>
        <dbReference type="Pfam" id="PF00109"/>
    </source>
</evidence>
<name>A0A1H0FTP5_9BACT</name>
<accession>A0A1H0FTP5</accession>
<dbReference type="STRING" id="206665.SAMN04488516_11423"/>
<dbReference type="EMBL" id="FNIN01000014">
    <property type="protein sequence ID" value="SDN97932.1"/>
    <property type="molecule type" value="Genomic_DNA"/>
</dbReference>
<gene>
    <name evidence="2" type="ORF">SAMN04488516_11423</name>
</gene>
<sequence length="325" mass="36290">MRLAITGIGLVGSFGYKKKDILKHFQNAANPTKQTINTPFGKIDIPVFLAKTESLKKFTPLGKLRRVNHFSRLALLGAFLALQDAKIDIKSQSIGLILATGYGPAKTTFGFLDSLLDADIPLPSPNLFANSVHNIAATNIAIFQNIKGPVLTISQLDLSFQSALFTAQIWLKQNLVETVLIGGVDEYCETIGYCHFRLLKNLKPHINLHDLPPLGEGAAFLCLSKQNNPKWGFLEILNTKEKNYNHTLRIFSEPLPYFVKNFSSSTNKTYLKFTKFYGQMPTALAFDISLSALILKNNLKLISNSQNLTQVIVEDYQKNQWKISL</sequence>
<feature type="domain" description="Beta-ketoacyl synthase-like N-terminal" evidence="1">
    <location>
        <begin position="63"/>
        <end position="205"/>
    </location>
</feature>
<dbReference type="GO" id="GO:0016746">
    <property type="term" value="F:acyltransferase activity"/>
    <property type="evidence" value="ECO:0007669"/>
    <property type="project" value="InterPro"/>
</dbReference>
<dbReference type="OrthoDB" id="5455053at2"/>
<dbReference type="AlphaFoldDB" id="A0A1H0FTP5"/>
<dbReference type="InterPro" id="IPR016039">
    <property type="entry name" value="Thiolase-like"/>
</dbReference>
<dbReference type="Pfam" id="PF00109">
    <property type="entry name" value="ketoacyl-synt"/>
    <property type="match status" value="1"/>
</dbReference>
<proteinExistence type="predicted"/>
<dbReference type="RefSeq" id="WP_159427724.1">
    <property type="nucleotide sequence ID" value="NZ_FNIN01000014.1"/>
</dbReference>
<dbReference type="Proteomes" id="UP000199602">
    <property type="component" value="Unassembled WGS sequence"/>
</dbReference>
<dbReference type="InterPro" id="IPR014030">
    <property type="entry name" value="Ketoacyl_synth_N"/>
</dbReference>
<reference evidence="2 3" key="1">
    <citation type="submission" date="2016-10" db="EMBL/GenBank/DDBJ databases">
        <authorList>
            <person name="de Groot N.N."/>
        </authorList>
    </citation>
    <scope>NUCLEOTIDE SEQUENCE [LARGE SCALE GENOMIC DNA]</scope>
    <source>
        <strain evidence="2 3">DSM 15269</strain>
    </source>
</reference>